<evidence type="ECO:0000256" key="1">
    <source>
        <dbReference type="SAM" id="SignalP"/>
    </source>
</evidence>
<evidence type="ECO:0000313" key="3">
    <source>
        <dbReference type="Proteomes" id="UP001501081"/>
    </source>
</evidence>
<proteinExistence type="predicted"/>
<dbReference type="RefSeq" id="WP_344770024.1">
    <property type="nucleotide sequence ID" value="NZ_BAABAK010000021.1"/>
</dbReference>
<gene>
    <name evidence="2" type="ORF">GCM10022246_40630</name>
</gene>
<comment type="caution">
    <text evidence="2">The sequence shown here is derived from an EMBL/GenBank/DDBJ whole genome shotgun (WGS) entry which is preliminary data.</text>
</comment>
<name>A0ABP7QLY6_9SPHI</name>
<dbReference type="Proteomes" id="UP001501081">
    <property type="component" value="Unassembled WGS sequence"/>
</dbReference>
<evidence type="ECO:0008006" key="4">
    <source>
        <dbReference type="Google" id="ProtNLM"/>
    </source>
</evidence>
<evidence type="ECO:0000313" key="2">
    <source>
        <dbReference type="EMBL" id="GAA3984805.1"/>
    </source>
</evidence>
<feature type="chain" id="PRO_5047167108" description="Outer membrane protein beta-barrel domain-containing protein" evidence="1">
    <location>
        <begin position="24"/>
        <end position="83"/>
    </location>
</feature>
<protein>
    <recommendedName>
        <fullName evidence="4">Outer membrane protein beta-barrel domain-containing protein</fullName>
    </recommendedName>
</protein>
<keyword evidence="1" id="KW-0732">Signal</keyword>
<accession>A0ABP7QLY6</accession>
<sequence>MKIKKTIITSVLVLVWLSNQLWAQETNPNINKNGLYFGVYTGTWFGTGKNSVMGSPLMGGLLMELKSGKGALAVNFDLVGNLA</sequence>
<keyword evidence="3" id="KW-1185">Reference proteome</keyword>
<organism evidence="2 3">
    <name type="scientific">Pedobacter ginsengiterrae</name>
    <dbReference type="NCBI Taxonomy" id="871696"/>
    <lineage>
        <taxon>Bacteria</taxon>
        <taxon>Pseudomonadati</taxon>
        <taxon>Bacteroidota</taxon>
        <taxon>Sphingobacteriia</taxon>
        <taxon>Sphingobacteriales</taxon>
        <taxon>Sphingobacteriaceae</taxon>
        <taxon>Pedobacter</taxon>
    </lineage>
</organism>
<dbReference type="EMBL" id="BAABAK010000021">
    <property type="protein sequence ID" value="GAA3984805.1"/>
    <property type="molecule type" value="Genomic_DNA"/>
</dbReference>
<feature type="signal peptide" evidence="1">
    <location>
        <begin position="1"/>
        <end position="23"/>
    </location>
</feature>
<reference evidence="3" key="1">
    <citation type="journal article" date="2019" name="Int. J. Syst. Evol. Microbiol.">
        <title>The Global Catalogue of Microorganisms (GCM) 10K type strain sequencing project: providing services to taxonomists for standard genome sequencing and annotation.</title>
        <authorList>
            <consortium name="The Broad Institute Genomics Platform"/>
            <consortium name="The Broad Institute Genome Sequencing Center for Infectious Disease"/>
            <person name="Wu L."/>
            <person name="Ma J."/>
        </authorList>
    </citation>
    <scope>NUCLEOTIDE SEQUENCE [LARGE SCALE GENOMIC DNA]</scope>
    <source>
        <strain evidence="3">JCM 17338</strain>
    </source>
</reference>